<keyword evidence="4" id="KW-1185">Reference proteome</keyword>
<keyword evidence="1" id="KW-0175">Coiled coil</keyword>
<evidence type="ECO:0008006" key="5">
    <source>
        <dbReference type="Google" id="ProtNLM"/>
    </source>
</evidence>
<dbReference type="AlphaFoldDB" id="A0A8T1VIP9"/>
<comment type="caution">
    <text evidence="3">The sequence shown here is derived from an EMBL/GenBank/DDBJ whole genome shotgun (WGS) entry which is preliminary data.</text>
</comment>
<evidence type="ECO:0000256" key="1">
    <source>
        <dbReference type="SAM" id="Coils"/>
    </source>
</evidence>
<evidence type="ECO:0000313" key="4">
    <source>
        <dbReference type="Proteomes" id="UP000693981"/>
    </source>
</evidence>
<dbReference type="EMBL" id="JAGDFL010000814">
    <property type="protein sequence ID" value="KAG7381125.1"/>
    <property type="molecule type" value="Genomic_DNA"/>
</dbReference>
<name>A0A8T1VIP9_9STRA</name>
<feature type="coiled-coil region" evidence="1">
    <location>
        <begin position="331"/>
        <end position="409"/>
    </location>
</feature>
<feature type="coiled-coil region" evidence="1">
    <location>
        <begin position="143"/>
        <end position="253"/>
    </location>
</feature>
<evidence type="ECO:0000256" key="2">
    <source>
        <dbReference type="SAM" id="MobiDB-lite"/>
    </source>
</evidence>
<feature type="region of interest" description="Disordered" evidence="2">
    <location>
        <begin position="86"/>
        <end position="140"/>
    </location>
</feature>
<protein>
    <recommendedName>
        <fullName evidence="5">Trichohyalin-plectin-homology domain-containing protein</fullName>
    </recommendedName>
</protein>
<evidence type="ECO:0000313" key="3">
    <source>
        <dbReference type="EMBL" id="KAG7381125.1"/>
    </source>
</evidence>
<organism evidence="3 4">
    <name type="scientific">Phytophthora boehmeriae</name>
    <dbReference type="NCBI Taxonomy" id="109152"/>
    <lineage>
        <taxon>Eukaryota</taxon>
        <taxon>Sar</taxon>
        <taxon>Stramenopiles</taxon>
        <taxon>Oomycota</taxon>
        <taxon>Peronosporomycetes</taxon>
        <taxon>Peronosporales</taxon>
        <taxon>Peronosporaceae</taxon>
        <taxon>Phytophthora</taxon>
    </lineage>
</organism>
<dbReference type="OrthoDB" id="125285at2759"/>
<proteinExistence type="predicted"/>
<dbReference type="Proteomes" id="UP000693981">
    <property type="component" value="Unassembled WGS sequence"/>
</dbReference>
<sequence length="492" mass="57177">MVATSGGIMLTPAQRNLVEKSRAVKQQRAAALAAQLHVEASARAHVQEIKARRQGHNAPAPGTRRLILRHVGEELARVAQRERLVSSTALHSNNNNRQSLRSAASSRNEPQQVETNYSDDGYDEERFGSVRRPPRKQPPNLWVPIFERELAEVQRAKDEAEAKRLADAAEYRKQLAQQEAEKRSKRLSDKAIDDSYARAQAAQQAEWKEQEKAKQLRRQEHVALETQHRKQELRAQTEALRVAQEKKQRSERRTIERLRQLDEDDKRRKAERKAADMAEVVRVKQANTQQLELKRQAVFRDQQEDLELQKAYEKRLAFQEAARQAELDAVLAKQSQKVKLALLNVKSAEEKAHEDELRAQAVQAVVRAREVELLEQKDRKKREAARAQVRALTIQKEEKKLRLHELEHEEAAYASGFKADYYKWQQEQSTTRDKLHQRNRDYQQLVRQQMRDDTMRRKDEDKYGMTLVEAQLNTKLLQNAGIDSPPRDMHIR</sequence>
<feature type="compositionally biased region" description="Polar residues" evidence="2">
    <location>
        <begin position="86"/>
        <end position="118"/>
    </location>
</feature>
<reference evidence="3" key="1">
    <citation type="submission" date="2021-02" db="EMBL/GenBank/DDBJ databases">
        <authorList>
            <person name="Palmer J.M."/>
        </authorList>
    </citation>
    <scope>NUCLEOTIDE SEQUENCE</scope>
    <source>
        <strain evidence="3">SCRP23</strain>
    </source>
</reference>
<accession>A0A8T1VIP9</accession>
<gene>
    <name evidence="3" type="ORF">PHYBOEH_011158</name>
</gene>